<dbReference type="EMBL" id="KZ998955">
    <property type="protein sequence ID" value="RKO85573.1"/>
    <property type="molecule type" value="Genomic_DNA"/>
</dbReference>
<evidence type="ECO:0000313" key="4">
    <source>
        <dbReference type="Proteomes" id="UP000269721"/>
    </source>
</evidence>
<dbReference type="PANTHER" id="PTHR34512">
    <property type="entry name" value="CELL SURFACE PROTEIN"/>
    <property type="match status" value="1"/>
</dbReference>
<accession>A0A4P9W306</accession>
<feature type="domain" description="Pyrrolo-quinoline quinone repeat" evidence="2">
    <location>
        <begin position="128"/>
        <end position="401"/>
    </location>
</feature>
<feature type="region of interest" description="Disordered" evidence="1">
    <location>
        <begin position="1"/>
        <end position="74"/>
    </location>
</feature>
<dbReference type="Gene3D" id="2.130.10.10">
    <property type="entry name" value="YVTN repeat-like/Quinoprotein amine dehydrogenase"/>
    <property type="match status" value="2"/>
</dbReference>
<dbReference type="PANTHER" id="PTHR34512:SF30">
    <property type="entry name" value="OUTER MEMBRANE PROTEIN ASSEMBLY FACTOR BAMB"/>
    <property type="match status" value="1"/>
</dbReference>
<reference evidence="4" key="1">
    <citation type="journal article" date="2018" name="Nat. Microbiol.">
        <title>Leveraging single-cell genomics to expand the fungal tree of life.</title>
        <authorList>
            <person name="Ahrendt S.R."/>
            <person name="Quandt C.A."/>
            <person name="Ciobanu D."/>
            <person name="Clum A."/>
            <person name="Salamov A."/>
            <person name="Andreopoulos B."/>
            <person name="Cheng J.F."/>
            <person name="Woyke T."/>
            <person name="Pelin A."/>
            <person name="Henrissat B."/>
            <person name="Reynolds N.K."/>
            <person name="Benny G.L."/>
            <person name="Smith M.E."/>
            <person name="James T.Y."/>
            <person name="Grigoriev I.V."/>
        </authorList>
    </citation>
    <scope>NUCLEOTIDE SEQUENCE [LARGE SCALE GENOMIC DNA]</scope>
</reference>
<name>A0A4P9W306_9FUNG</name>
<dbReference type="InterPro" id="IPR018391">
    <property type="entry name" value="PQQ_b-propeller_rpt"/>
</dbReference>
<evidence type="ECO:0000256" key="1">
    <source>
        <dbReference type="SAM" id="MobiDB-lite"/>
    </source>
</evidence>
<dbReference type="SMART" id="SM00564">
    <property type="entry name" value="PQQ"/>
    <property type="match status" value="6"/>
</dbReference>
<dbReference type="SUPFAM" id="SSF50998">
    <property type="entry name" value="Quinoprotein alcohol dehydrogenase-like"/>
    <property type="match status" value="1"/>
</dbReference>
<organism evidence="3 4">
    <name type="scientific">Blyttiomyces helicus</name>
    <dbReference type="NCBI Taxonomy" id="388810"/>
    <lineage>
        <taxon>Eukaryota</taxon>
        <taxon>Fungi</taxon>
        <taxon>Fungi incertae sedis</taxon>
        <taxon>Chytridiomycota</taxon>
        <taxon>Chytridiomycota incertae sedis</taxon>
        <taxon>Chytridiomycetes</taxon>
        <taxon>Chytridiomycetes incertae sedis</taxon>
        <taxon>Blyttiomyces</taxon>
    </lineage>
</organism>
<evidence type="ECO:0000259" key="2">
    <source>
        <dbReference type="Pfam" id="PF13360"/>
    </source>
</evidence>
<sequence>MLSAHQKDVPPPYSLTEDPLPLGRSSTSSTFSSDSSFRTQTAHPQTSRLHSVSINQSSHSHLSPDRRGTIRDPSYFSPNRSASIVLPHLLPSASTPQLIPQTPIAPLLNPSHFTPAFNPQELLFLATSGTVFAVSKRTGAHHWLHNLGPVSPACQGLASLLPSPSGTTLFCGFGSHIVALDTSSGEVKSSRRMEDGRRFDLNVAYVSAERGRVRGATWGKLVYVGSGMWVKAVIVKTGSVLWKTYLDVAGEVGAATRIVAAPYLLYDDGVLYCGVLGCVVAVDAMTGAQIWQRSFLPPSDRPDVSSTTHEVTLATCATNDGSIYDDGQGDIKATRCFTAGTNRKIVMIDEDGKELQRTSLRSDHGLNSHVFVSPAGGDLVFAASDGILHLFSTRQKIVMWSSSTLAMNNIHQLTVLRPLIPHPTTGPIPPPRSRATSKDLLLLLLSNDTLHAVSATDPTITLWTFDATPSATPLPPNSSIRTDVALLGDHRILIATGGKVRALDLQGKKLWTNNLPLLGSHPVTVAGEGVRPGSGRNRSGPIGLAMAWRRVKEFGGEGEARMGMSRVQFRTYQSSQTPTAAPHPPPQNHVSASLPSSSKTSYKPSPIPATSSAAAPPSAPPPSSAAQASAAAARIWTHVLLRSPESVRALMECSRVSERRKDRAAIVRVVEMQIKRWLGGVEDFAGFVSRLRGVRAFVARDMMGRVGPPIAVVAAFLASCPQLVALDVFAPYYVIEDSAEGAGNQGAEGGEDE</sequence>
<feature type="compositionally biased region" description="Polar residues" evidence="1">
    <location>
        <begin position="38"/>
        <end position="61"/>
    </location>
</feature>
<evidence type="ECO:0000313" key="3">
    <source>
        <dbReference type="EMBL" id="RKO85573.1"/>
    </source>
</evidence>
<feature type="compositionally biased region" description="Low complexity" evidence="1">
    <location>
        <begin position="25"/>
        <end position="37"/>
    </location>
</feature>
<dbReference type="Pfam" id="PF13360">
    <property type="entry name" value="PQQ_2"/>
    <property type="match status" value="1"/>
</dbReference>
<gene>
    <name evidence="3" type="ORF">BDK51DRAFT_47878</name>
</gene>
<dbReference type="InterPro" id="IPR002372">
    <property type="entry name" value="PQQ_rpt_dom"/>
</dbReference>
<protein>
    <submittedName>
        <fullName evidence="3">Quinon protein alcohol dehydrogenase-like superfamily</fullName>
    </submittedName>
</protein>
<dbReference type="Proteomes" id="UP000269721">
    <property type="component" value="Unassembled WGS sequence"/>
</dbReference>
<dbReference type="InterPro" id="IPR011047">
    <property type="entry name" value="Quinoprotein_ADH-like_sf"/>
</dbReference>
<dbReference type="InterPro" id="IPR015943">
    <property type="entry name" value="WD40/YVTN_repeat-like_dom_sf"/>
</dbReference>
<feature type="region of interest" description="Disordered" evidence="1">
    <location>
        <begin position="570"/>
        <end position="626"/>
    </location>
</feature>
<feature type="compositionally biased region" description="Low complexity" evidence="1">
    <location>
        <begin position="588"/>
        <end position="616"/>
    </location>
</feature>
<dbReference type="AlphaFoldDB" id="A0A4P9W306"/>
<proteinExistence type="predicted"/>
<keyword evidence="4" id="KW-1185">Reference proteome</keyword>
<feature type="non-terminal residue" evidence="3">
    <location>
        <position position="753"/>
    </location>
</feature>